<evidence type="ECO:0000313" key="3">
    <source>
        <dbReference type="Proteomes" id="UP001189429"/>
    </source>
</evidence>
<organism evidence="2 3">
    <name type="scientific">Prorocentrum cordatum</name>
    <dbReference type="NCBI Taxonomy" id="2364126"/>
    <lineage>
        <taxon>Eukaryota</taxon>
        <taxon>Sar</taxon>
        <taxon>Alveolata</taxon>
        <taxon>Dinophyceae</taxon>
        <taxon>Prorocentrales</taxon>
        <taxon>Prorocentraceae</taxon>
        <taxon>Prorocentrum</taxon>
    </lineage>
</organism>
<accession>A0ABN9W8S8</accession>
<reference evidence="2" key="1">
    <citation type="submission" date="2023-10" db="EMBL/GenBank/DDBJ databases">
        <authorList>
            <person name="Chen Y."/>
            <person name="Shah S."/>
            <person name="Dougan E. K."/>
            <person name="Thang M."/>
            <person name="Chan C."/>
        </authorList>
    </citation>
    <scope>NUCLEOTIDE SEQUENCE [LARGE SCALE GENOMIC DNA]</scope>
</reference>
<feature type="non-terminal residue" evidence="2">
    <location>
        <position position="1"/>
    </location>
</feature>
<keyword evidence="3" id="KW-1185">Reference proteome</keyword>
<sequence length="352" mass="36154">AAWCYSPSGFSPGHLRALRDFASEHWAPLFDGLLPARLDKSPTSIGELKASFDGAIVAGYNILYYASCESGVVSSWVGVKAECADGAPSCDGVPWASTPFVGEAGACSLSGSPFGSFGPGAAQTPWRVALDYVLFPEESSEVLVYTRQGALEEGARFGAATYLRRLSAHYRQSAQCDGGQPGGCVQRGRVAAPLLAHAFEPGAPALTCPGVPLPGHDWWASFMSYPTFTAFVVPVDDLPREQGAAWLDTLASLCTFSDDGEPSGYLCSTSNFELDQELVSTMIMAGAVQPPKPAGAAAPLPASAAPRPGGAAGPAAAAAAGRDAVGAEAEVGLSIRAPSTAPKKVLGQSATP</sequence>
<protein>
    <recommendedName>
        <fullName evidence="4">Phospholipase B-like</fullName>
    </recommendedName>
</protein>
<evidence type="ECO:0000313" key="2">
    <source>
        <dbReference type="EMBL" id="CAK0882591.1"/>
    </source>
</evidence>
<evidence type="ECO:0008006" key="4">
    <source>
        <dbReference type="Google" id="ProtNLM"/>
    </source>
</evidence>
<proteinExistence type="predicted"/>
<dbReference type="Proteomes" id="UP001189429">
    <property type="component" value="Unassembled WGS sequence"/>
</dbReference>
<gene>
    <name evidence="2" type="ORF">PCOR1329_LOCUS65058</name>
</gene>
<evidence type="ECO:0000256" key="1">
    <source>
        <dbReference type="SAM" id="MobiDB-lite"/>
    </source>
</evidence>
<dbReference type="EMBL" id="CAUYUJ010018311">
    <property type="protein sequence ID" value="CAK0882591.1"/>
    <property type="molecule type" value="Genomic_DNA"/>
</dbReference>
<comment type="caution">
    <text evidence="2">The sequence shown here is derived from an EMBL/GenBank/DDBJ whole genome shotgun (WGS) entry which is preliminary data.</text>
</comment>
<name>A0ABN9W8S8_9DINO</name>
<feature type="region of interest" description="Disordered" evidence="1">
    <location>
        <begin position="294"/>
        <end position="321"/>
    </location>
</feature>
<dbReference type="InterPro" id="IPR012341">
    <property type="entry name" value="6hp_glycosidase-like_sf"/>
</dbReference>
<dbReference type="Gene3D" id="1.50.10.10">
    <property type="match status" value="1"/>
</dbReference>